<dbReference type="InterPro" id="IPR014926">
    <property type="entry name" value="Phage_D3112_Orf24"/>
</dbReference>
<accession>B6WSS7</accession>
<organism evidence="1 2">
    <name type="scientific">Desulfovibrio piger ATCC 29098</name>
    <dbReference type="NCBI Taxonomy" id="411464"/>
    <lineage>
        <taxon>Bacteria</taxon>
        <taxon>Pseudomonadati</taxon>
        <taxon>Thermodesulfobacteriota</taxon>
        <taxon>Desulfovibrionia</taxon>
        <taxon>Desulfovibrionales</taxon>
        <taxon>Desulfovibrionaceae</taxon>
        <taxon>Desulfovibrio</taxon>
    </lineage>
</organism>
<protein>
    <submittedName>
        <fullName evidence="1">Uncharacterized protein</fullName>
    </submittedName>
</protein>
<evidence type="ECO:0000313" key="2">
    <source>
        <dbReference type="Proteomes" id="UP000003676"/>
    </source>
</evidence>
<reference evidence="1 2" key="1">
    <citation type="submission" date="2008-10" db="EMBL/GenBank/DDBJ databases">
        <title>Draft genome sequence of Desulvovibrio piger (ATCC 29098).</title>
        <authorList>
            <person name="Sudarsanam P."/>
            <person name="Ley R."/>
            <person name="Guruge J."/>
            <person name="Turnbaugh P.J."/>
            <person name="Mahowald M."/>
            <person name="Liep D."/>
            <person name="Gordon J."/>
        </authorList>
    </citation>
    <scope>NUCLEOTIDE SEQUENCE [LARGE SCALE GENOMIC DNA]</scope>
    <source>
        <strain evidence="1 2">ATCC 29098</strain>
    </source>
</reference>
<dbReference type="Pfam" id="PF08822">
    <property type="entry name" value="DUF1804"/>
    <property type="match status" value="1"/>
</dbReference>
<name>B6WSS7_9BACT</name>
<dbReference type="HOGENOM" id="CLU_1601569_0_0_7"/>
<dbReference type="AlphaFoldDB" id="B6WSS7"/>
<sequence>MAHSASLKAACRAAYIDNMPLTQIAKAQNVPLATLRSWKRRALEQGDDWDKLRAANLLAGEGMEAVARQTLSDYVLQHKALMGEIIEAQDMTAREKTQALASLADSFNKMVSASRRVLPETNELSVALRVIQMLTEFVRRQFPQHAAALLEVLEPFADEVAEKLGGHRG</sequence>
<dbReference type="GeneID" id="83731720"/>
<proteinExistence type="predicted"/>
<evidence type="ECO:0000313" key="1">
    <source>
        <dbReference type="EMBL" id="EEB33839.1"/>
    </source>
</evidence>
<dbReference type="RefSeq" id="WP_006005595.1">
    <property type="nucleotide sequence ID" value="NZ_DS996355.1"/>
</dbReference>
<reference evidence="1 2" key="2">
    <citation type="submission" date="2008-10" db="EMBL/GenBank/DDBJ databases">
        <authorList>
            <person name="Fulton L."/>
            <person name="Clifton S."/>
            <person name="Fulton B."/>
            <person name="Xu J."/>
            <person name="Minx P."/>
            <person name="Pepin K.H."/>
            <person name="Johnson M."/>
            <person name="Bhonagiri V."/>
            <person name="Nash W.E."/>
            <person name="Mardis E.R."/>
            <person name="Wilson R.K."/>
        </authorList>
    </citation>
    <scope>NUCLEOTIDE SEQUENCE [LARGE SCALE GENOMIC DNA]</scope>
    <source>
        <strain evidence="1 2">ATCC 29098</strain>
    </source>
</reference>
<dbReference type="OrthoDB" id="5676847at2"/>
<comment type="caution">
    <text evidence="1">The sequence shown here is derived from an EMBL/GenBank/DDBJ whole genome shotgun (WGS) entry which is preliminary data.</text>
</comment>
<gene>
    <name evidence="1" type="ORF">DESPIG_01129</name>
</gene>
<dbReference type="eggNOG" id="ENOG502ZTY5">
    <property type="taxonomic scope" value="Bacteria"/>
</dbReference>
<dbReference type="Proteomes" id="UP000003676">
    <property type="component" value="Unassembled WGS sequence"/>
</dbReference>
<dbReference type="EMBL" id="ABXU01000029">
    <property type="protein sequence ID" value="EEB33839.1"/>
    <property type="molecule type" value="Genomic_DNA"/>
</dbReference>